<evidence type="ECO:0000313" key="2">
    <source>
        <dbReference type="Proteomes" id="UP000281553"/>
    </source>
</evidence>
<gene>
    <name evidence="1" type="ORF">DILT_LOCUS16950</name>
</gene>
<dbReference type="Gene3D" id="1.10.246.140">
    <property type="match status" value="1"/>
</dbReference>
<protein>
    <recommendedName>
        <fullName evidence="3">Transcription and mRNA export factor ENY2</fullName>
    </recommendedName>
</protein>
<accession>A0A3P7QYW6</accession>
<dbReference type="PANTHER" id="PTHR12514">
    <property type="entry name" value="ENHANCER OF YELLOW 2 TRANSCRIPTION FACTOR"/>
    <property type="match status" value="1"/>
</dbReference>
<name>A0A3P7QYW6_DIBLA</name>
<dbReference type="AlphaFoldDB" id="A0A3P7QYW6"/>
<dbReference type="GO" id="GO:0003713">
    <property type="term" value="F:transcription coactivator activity"/>
    <property type="evidence" value="ECO:0007669"/>
    <property type="project" value="InterPro"/>
</dbReference>
<dbReference type="InterPro" id="IPR018783">
    <property type="entry name" value="TF_ENY2"/>
</dbReference>
<keyword evidence="2" id="KW-1185">Reference proteome</keyword>
<dbReference type="GO" id="GO:0000124">
    <property type="term" value="C:SAGA complex"/>
    <property type="evidence" value="ECO:0007669"/>
    <property type="project" value="InterPro"/>
</dbReference>
<evidence type="ECO:0000313" key="1">
    <source>
        <dbReference type="EMBL" id="VDN36106.1"/>
    </source>
</evidence>
<reference evidence="1 2" key="1">
    <citation type="submission" date="2018-11" db="EMBL/GenBank/DDBJ databases">
        <authorList>
            <consortium name="Pathogen Informatics"/>
        </authorList>
    </citation>
    <scope>NUCLEOTIDE SEQUENCE [LARGE SCALE GENOMIC DNA]</scope>
</reference>
<dbReference type="Pfam" id="PF10163">
    <property type="entry name" value="EnY2"/>
    <property type="match status" value="1"/>
</dbReference>
<dbReference type="OrthoDB" id="6221744at2759"/>
<proteinExistence type="predicted"/>
<evidence type="ECO:0008006" key="3">
    <source>
        <dbReference type="Google" id="ProtNLM"/>
    </source>
</evidence>
<dbReference type="GO" id="GO:0006406">
    <property type="term" value="P:mRNA export from nucleus"/>
    <property type="evidence" value="ECO:0007669"/>
    <property type="project" value="InterPro"/>
</dbReference>
<sequence length="47" mass="5402">MENVTVDDLVTEITPVGRKMVPDTVKQELIDAIRAFLPDEEEEEEEK</sequence>
<organism evidence="1 2">
    <name type="scientific">Dibothriocephalus latus</name>
    <name type="common">Fish tapeworm</name>
    <name type="synonym">Diphyllobothrium latum</name>
    <dbReference type="NCBI Taxonomy" id="60516"/>
    <lineage>
        <taxon>Eukaryota</taxon>
        <taxon>Metazoa</taxon>
        <taxon>Spiralia</taxon>
        <taxon>Lophotrochozoa</taxon>
        <taxon>Platyhelminthes</taxon>
        <taxon>Cestoda</taxon>
        <taxon>Eucestoda</taxon>
        <taxon>Diphyllobothriidea</taxon>
        <taxon>Diphyllobothriidae</taxon>
        <taxon>Dibothriocephalus</taxon>
    </lineage>
</organism>
<dbReference type="Proteomes" id="UP000281553">
    <property type="component" value="Unassembled WGS sequence"/>
</dbReference>
<dbReference type="EMBL" id="UYRU01088260">
    <property type="protein sequence ID" value="VDN36106.1"/>
    <property type="molecule type" value="Genomic_DNA"/>
</dbReference>
<dbReference type="GO" id="GO:0005643">
    <property type="term" value="C:nuclear pore"/>
    <property type="evidence" value="ECO:0007669"/>
    <property type="project" value="InterPro"/>
</dbReference>
<dbReference type="InterPro" id="IPR038212">
    <property type="entry name" value="TF_EnY2_sf"/>
</dbReference>